<proteinExistence type="predicted"/>
<dbReference type="CDD" id="cd00322">
    <property type="entry name" value="FNR_like"/>
    <property type="match status" value="1"/>
</dbReference>
<protein>
    <submittedName>
        <fullName evidence="2">FAD-dependent oxidoreductase</fullName>
    </submittedName>
</protein>
<name>A0AAJ4R9E6_9EURY</name>
<accession>A0AAJ4R9E6</accession>
<dbReference type="InterPro" id="IPR017927">
    <property type="entry name" value="FAD-bd_FR_type"/>
</dbReference>
<dbReference type="PANTHER" id="PTHR47354:SF5">
    <property type="entry name" value="PROTEIN RFBI"/>
    <property type="match status" value="1"/>
</dbReference>
<dbReference type="RefSeq" id="WP_075936557.1">
    <property type="nucleotide sequence ID" value="NZ_BDJH01000002.1"/>
</dbReference>
<sequence>MEPTETTVRTVRDVGPDTVAIDLDTPADFEGKPGQFVKLSTIIDGEQEARFYTISSPDTEETFELTVGYDPEDGGDFSEYLLSLDAGNAVTVTGPFGSDFYEGESASLVLAGGPGVGPAVGIAEAAVRAGNDVTVVYFDDEPVHAERLDALAADAEVHVVDDEDGFRDAVAASFDDQQLFVYGFADFLELAEDAIEDAGGSFEDAKVENFG</sequence>
<dbReference type="PROSITE" id="PS51384">
    <property type="entry name" value="FAD_FR"/>
    <property type="match status" value="1"/>
</dbReference>
<dbReference type="PANTHER" id="PTHR47354">
    <property type="entry name" value="NADH OXIDOREDUCTASE HCR"/>
    <property type="match status" value="1"/>
</dbReference>
<dbReference type="SUPFAM" id="SSF63380">
    <property type="entry name" value="Riboflavin synthase domain-like"/>
    <property type="match status" value="1"/>
</dbReference>
<dbReference type="SUPFAM" id="SSF52343">
    <property type="entry name" value="Ferredoxin reductase-like, C-terminal NADP-linked domain"/>
    <property type="match status" value="1"/>
</dbReference>
<evidence type="ECO:0000259" key="1">
    <source>
        <dbReference type="PROSITE" id="PS51384"/>
    </source>
</evidence>
<evidence type="ECO:0000313" key="3">
    <source>
        <dbReference type="Proteomes" id="UP000270581"/>
    </source>
</evidence>
<gene>
    <name evidence="2" type="ORF">Nmn1133_07610</name>
</gene>
<dbReference type="Pfam" id="PF00970">
    <property type="entry name" value="FAD_binding_6"/>
    <property type="match status" value="1"/>
</dbReference>
<reference evidence="2 3" key="1">
    <citation type="submission" date="2018-11" db="EMBL/GenBank/DDBJ databases">
        <title>Genome sequences of Natronomonas sp. CBA1133.</title>
        <authorList>
            <person name="Roh S.W."/>
            <person name="Cha I.-T."/>
        </authorList>
    </citation>
    <scope>NUCLEOTIDE SEQUENCE [LARGE SCALE GENOMIC DNA]</scope>
    <source>
        <strain evidence="2 3">CBA1133</strain>
    </source>
</reference>
<dbReference type="EMBL" id="RJJC01000001">
    <property type="protein sequence ID" value="RNJ26552.1"/>
    <property type="molecule type" value="Genomic_DNA"/>
</dbReference>
<keyword evidence="3" id="KW-1185">Reference proteome</keyword>
<feature type="domain" description="FAD-binding FR-type" evidence="1">
    <location>
        <begin position="1"/>
        <end position="102"/>
    </location>
</feature>
<dbReference type="Proteomes" id="UP000270581">
    <property type="component" value="Unassembled WGS sequence"/>
</dbReference>
<dbReference type="GO" id="GO:0016491">
    <property type="term" value="F:oxidoreductase activity"/>
    <property type="evidence" value="ECO:0007669"/>
    <property type="project" value="InterPro"/>
</dbReference>
<dbReference type="InterPro" id="IPR050415">
    <property type="entry name" value="MRET"/>
</dbReference>
<dbReference type="InterPro" id="IPR017938">
    <property type="entry name" value="Riboflavin_synthase-like_b-brl"/>
</dbReference>
<comment type="caution">
    <text evidence="2">The sequence shown here is derived from an EMBL/GenBank/DDBJ whole genome shotgun (WGS) entry which is preliminary data.</text>
</comment>
<dbReference type="Gene3D" id="2.40.30.10">
    <property type="entry name" value="Translation factors"/>
    <property type="match status" value="1"/>
</dbReference>
<organism evidence="2 3">
    <name type="scientific">Halosegnis longus</name>
    <dbReference type="NCBI Taxonomy" id="2216012"/>
    <lineage>
        <taxon>Archaea</taxon>
        <taxon>Methanobacteriati</taxon>
        <taxon>Methanobacteriota</taxon>
        <taxon>Stenosarchaea group</taxon>
        <taxon>Halobacteria</taxon>
        <taxon>Halobacteriales</taxon>
        <taxon>Natronomonadaceae</taxon>
        <taxon>Halosegnis</taxon>
    </lineage>
</organism>
<evidence type="ECO:0000313" key="2">
    <source>
        <dbReference type="EMBL" id="RNJ26552.1"/>
    </source>
</evidence>
<dbReference type="AlphaFoldDB" id="A0AAJ4R9E6"/>
<dbReference type="InterPro" id="IPR008333">
    <property type="entry name" value="Cbr1-like_FAD-bd_dom"/>
</dbReference>
<dbReference type="InterPro" id="IPR039261">
    <property type="entry name" value="FNR_nucleotide-bd"/>
</dbReference>